<name>A0AA88VLJ6_9ASTE</name>
<reference evidence="3" key="1">
    <citation type="submission" date="2022-12" db="EMBL/GenBank/DDBJ databases">
        <title>Draft genome assemblies for two species of Escallonia (Escalloniales).</title>
        <authorList>
            <person name="Chanderbali A."/>
            <person name="Dervinis C."/>
            <person name="Anghel I."/>
            <person name="Soltis D."/>
            <person name="Soltis P."/>
            <person name="Zapata F."/>
        </authorList>
    </citation>
    <scope>NUCLEOTIDE SEQUENCE</scope>
    <source>
        <strain evidence="3">UCBG64.0493</strain>
        <tissue evidence="3">Leaf</tissue>
    </source>
</reference>
<dbReference type="Pfam" id="PF03108">
    <property type="entry name" value="DBD_Tnp_Mut"/>
    <property type="match status" value="1"/>
</dbReference>
<protein>
    <recommendedName>
        <fullName evidence="5">Transposase MuDR plant domain-containing protein</fullName>
    </recommendedName>
</protein>
<evidence type="ECO:0000259" key="1">
    <source>
        <dbReference type="Pfam" id="PF03108"/>
    </source>
</evidence>
<accession>A0AA88VLJ6</accession>
<proteinExistence type="predicted"/>
<dbReference type="InterPro" id="IPR058594">
    <property type="entry name" value="PB1-like_dom_pln"/>
</dbReference>
<dbReference type="AlphaFoldDB" id="A0AA88VLJ6"/>
<dbReference type="InterPro" id="IPR004332">
    <property type="entry name" value="Transposase_MuDR"/>
</dbReference>
<organism evidence="3 4">
    <name type="scientific">Escallonia herrerae</name>
    <dbReference type="NCBI Taxonomy" id="1293975"/>
    <lineage>
        <taxon>Eukaryota</taxon>
        <taxon>Viridiplantae</taxon>
        <taxon>Streptophyta</taxon>
        <taxon>Embryophyta</taxon>
        <taxon>Tracheophyta</taxon>
        <taxon>Spermatophyta</taxon>
        <taxon>Magnoliopsida</taxon>
        <taxon>eudicotyledons</taxon>
        <taxon>Gunneridae</taxon>
        <taxon>Pentapetalae</taxon>
        <taxon>asterids</taxon>
        <taxon>campanulids</taxon>
        <taxon>Escalloniales</taxon>
        <taxon>Escalloniaceae</taxon>
        <taxon>Escallonia</taxon>
    </lineage>
</organism>
<feature type="domain" description="PB1-like" evidence="2">
    <location>
        <begin position="5"/>
        <end position="100"/>
    </location>
</feature>
<feature type="domain" description="Transposase MuDR plant" evidence="1">
    <location>
        <begin position="180"/>
        <end position="235"/>
    </location>
</feature>
<dbReference type="Proteomes" id="UP001188597">
    <property type="component" value="Unassembled WGS sequence"/>
</dbReference>
<sequence length="259" mass="29713">MGVFDKVTLEIHYGGLFSSKPYRSYQGGLVEYIHDYDIDFVSYWELIDILGDLKLPSSSLLYYVIPGVSFDHGLRAVTNDRGVVDMIRYYRDSGCLPIYVESVDPLQVVGEDGQVIGQDNEYVVGDVLMIEPDYGDGVVVDDMPLGDGDVTQAEVNNVDVNVNERVSNVDVNVNEGVRFWQALKLHRVRRVYDFVYKRNENKRITVVCKYWHKDHGECQWRIHASPIGGQSTFQIKTFHQKHTCGRDFYNHLVTSRYIS</sequence>
<evidence type="ECO:0000313" key="4">
    <source>
        <dbReference type="Proteomes" id="UP001188597"/>
    </source>
</evidence>
<evidence type="ECO:0008006" key="5">
    <source>
        <dbReference type="Google" id="ProtNLM"/>
    </source>
</evidence>
<comment type="caution">
    <text evidence="3">The sequence shown here is derived from an EMBL/GenBank/DDBJ whole genome shotgun (WGS) entry which is preliminary data.</text>
</comment>
<keyword evidence="4" id="KW-1185">Reference proteome</keyword>
<evidence type="ECO:0000259" key="2">
    <source>
        <dbReference type="Pfam" id="PF26130"/>
    </source>
</evidence>
<dbReference type="Pfam" id="PF26130">
    <property type="entry name" value="PB1-like"/>
    <property type="match status" value="1"/>
</dbReference>
<evidence type="ECO:0000313" key="3">
    <source>
        <dbReference type="EMBL" id="KAK3008240.1"/>
    </source>
</evidence>
<gene>
    <name evidence="3" type="ORF">RJ639_015216</name>
</gene>
<dbReference type="EMBL" id="JAVXUP010001774">
    <property type="protein sequence ID" value="KAK3008240.1"/>
    <property type="molecule type" value="Genomic_DNA"/>
</dbReference>